<name>A0ABX0ZDV9_9ACTN</name>
<evidence type="ECO:0000256" key="1">
    <source>
        <dbReference type="SAM" id="MobiDB-lite"/>
    </source>
</evidence>
<reference evidence="2 3" key="1">
    <citation type="submission" date="2020-03" db="EMBL/GenBank/DDBJ databases">
        <title>WGS of actinomycetes isolated from Thailand.</title>
        <authorList>
            <person name="Thawai C."/>
        </authorList>
    </citation>
    <scope>NUCLEOTIDE SEQUENCE [LARGE SCALE GENOMIC DNA]</scope>
    <source>
        <strain evidence="2 3">HSS6-12</strain>
    </source>
</reference>
<organism evidence="2 3">
    <name type="scientific">Micromonospora thermarum</name>
    <dbReference type="NCBI Taxonomy" id="2720024"/>
    <lineage>
        <taxon>Bacteria</taxon>
        <taxon>Bacillati</taxon>
        <taxon>Actinomycetota</taxon>
        <taxon>Actinomycetes</taxon>
        <taxon>Micromonosporales</taxon>
        <taxon>Micromonosporaceae</taxon>
        <taxon>Micromonospora</taxon>
    </lineage>
</organism>
<comment type="caution">
    <text evidence="2">The sequence shown here is derived from an EMBL/GenBank/DDBJ whole genome shotgun (WGS) entry which is preliminary data.</text>
</comment>
<dbReference type="EMBL" id="JAATEO010000021">
    <property type="protein sequence ID" value="NJP34148.1"/>
    <property type="molecule type" value="Genomic_DNA"/>
</dbReference>
<keyword evidence="3" id="KW-1185">Reference proteome</keyword>
<proteinExistence type="predicted"/>
<sequence>MGSKHNVASGNDRVAVQVGQVHGRRATGKDTPKTADTTAGRTENVRSGNARVGRQVDEIRGGLTIRR</sequence>
<gene>
    <name evidence="2" type="ORF">HCJ94_19700</name>
</gene>
<feature type="compositionally biased region" description="Polar residues" evidence="1">
    <location>
        <begin position="34"/>
        <end position="47"/>
    </location>
</feature>
<feature type="region of interest" description="Disordered" evidence="1">
    <location>
        <begin position="1"/>
        <end position="55"/>
    </location>
</feature>
<evidence type="ECO:0000313" key="3">
    <source>
        <dbReference type="Proteomes" id="UP000783871"/>
    </source>
</evidence>
<accession>A0ABX0ZDV9</accession>
<evidence type="ECO:0000313" key="2">
    <source>
        <dbReference type="EMBL" id="NJP34148.1"/>
    </source>
</evidence>
<dbReference type="RefSeq" id="WP_168002503.1">
    <property type="nucleotide sequence ID" value="NZ_JAATEO010000021.1"/>
</dbReference>
<dbReference type="Proteomes" id="UP000783871">
    <property type="component" value="Unassembled WGS sequence"/>
</dbReference>
<protein>
    <submittedName>
        <fullName evidence="2">Uncharacterized protein</fullName>
    </submittedName>
</protein>